<keyword evidence="2" id="KW-1185">Reference proteome</keyword>
<reference evidence="1 2" key="1">
    <citation type="submission" date="2024-02" db="EMBL/GenBank/DDBJ databases">
        <title>Chromosome-level genome assembly of the Eurasian Minnow (Phoxinus phoxinus).</title>
        <authorList>
            <person name="Oriowo T.O."/>
            <person name="Martin S."/>
            <person name="Stange M."/>
            <person name="Chrysostomakis Y."/>
            <person name="Brown T."/>
            <person name="Winkler S."/>
            <person name="Kukowka S."/>
            <person name="Myers E.W."/>
            <person name="Bohne A."/>
        </authorList>
    </citation>
    <scope>NUCLEOTIDE SEQUENCE [LARGE SCALE GENOMIC DNA]</scope>
    <source>
        <strain evidence="1">ZFMK-TIS-60720</strain>
        <tissue evidence="1">Whole Organism</tissue>
    </source>
</reference>
<proteinExistence type="predicted"/>
<evidence type="ECO:0000313" key="2">
    <source>
        <dbReference type="Proteomes" id="UP001364617"/>
    </source>
</evidence>
<organism evidence="1 2">
    <name type="scientific">Phoxinus phoxinus</name>
    <name type="common">Eurasian minnow</name>
    <dbReference type="NCBI Taxonomy" id="58324"/>
    <lineage>
        <taxon>Eukaryota</taxon>
        <taxon>Metazoa</taxon>
        <taxon>Chordata</taxon>
        <taxon>Craniata</taxon>
        <taxon>Vertebrata</taxon>
        <taxon>Euteleostomi</taxon>
        <taxon>Actinopterygii</taxon>
        <taxon>Neopterygii</taxon>
        <taxon>Teleostei</taxon>
        <taxon>Ostariophysi</taxon>
        <taxon>Cypriniformes</taxon>
        <taxon>Leuciscidae</taxon>
        <taxon>Phoxininae</taxon>
        <taxon>Phoxinus</taxon>
    </lineage>
</organism>
<gene>
    <name evidence="1" type="ORF">R3I93_017296</name>
</gene>
<sequence length="19" mass="2286">MMRETLHSLRKSQEMEHAA</sequence>
<accession>A0AAN9GY25</accession>
<dbReference type="Proteomes" id="UP001364617">
    <property type="component" value="Unassembled WGS sequence"/>
</dbReference>
<protein>
    <submittedName>
        <fullName evidence="1">Uncharacterized protein</fullName>
    </submittedName>
</protein>
<dbReference type="EMBL" id="JAYKXH010000018">
    <property type="protein sequence ID" value="KAK7137177.1"/>
    <property type="molecule type" value="Genomic_DNA"/>
</dbReference>
<name>A0AAN9GY25_9TELE</name>
<comment type="caution">
    <text evidence="1">The sequence shown here is derived from an EMBL/GenBank/DDBJ whole genome shotgun (WGS) entry which is preliminary data.</text>
</comment>
<evidence type="ECO:0000313" key="1">
    <source>
        <dbReference type="EMBL" id="KAK7137177.1"/>
    </source>
</evidence>
<dbReference type="AlphaFoldDB" id="A0AAN9GY25"/>